<name>A0A0C9XG89_9AGAM</name>
<feature type="non-terminal residue" evidence="1">
    <location>
        <position position="1"/>
    </location>
</feature>
<dbReference type="HOGENOM" id="CLU_2339247_0_0_1"/>
<dbReference type="InterPro" id="IPR050235">
    <property type="entry name" value="CK1_Ser-Thr_kinase"/>
</dbReference>
<reference evidence="1 2" key="1">
    <citation type="submission" date="2014-04" db="EMBL/GenBank/DDBJ databases">
        <authorList>
            <consortium name="DOE Joint Genome Institute"/>
            <person name="Kuo A."/>
            <person name="Kohler A."/>
            <person name="Costa M.D."/>
            <person name="Nagy L.G."/>
            <person name="Floudas D."/>
            <person name="Copeland A."/>
            <person name="Barry K.W."/>
            <person name="Cichocki N."/>
            <person name="Veneault-Fourrey C."/>
            <person name="LaButti K."/>
            <person name="Lindquist E.A."/>
            <person name="Lipzen A."/>
            <person name="Lundell T."/>
            <person name="Morin E."/>
            <person name="Murat C."/>
            <person name="Sun H."/>
            <person name="Tunlid A."/>
            <person name="Henrissat B."/>
            <person name="Grigoriev I.V."/>
            <person name="Hibbett D.S."/>
            <person name="Martin F."/>
            <person name="Nordberg H.P."/>
            <person name="Cantor M.N."/>
            <person name="Hua S.X."/>
        </authorList>
    </citation>
    <scope>NUCLEOTIDE SEQUENCE [LARGE SCALE GENOMIC DNA]</scope>
    <source>
        <strain evidence="1 2">441</strain>
    </source>
</reference>
<dbReference type="Proteomes" id="UP000054018">
    <property type="component" value="Unassembled WGS sequence"/>
</dbReference>
<organism evidence="1 2">
    <name type="scientific">Pisolithus microcarpus 441</name>
    <dbReference type="NCBI Taxonomy" id="765257"/>
    <lineage>
        <taxon>Eukaryota</taxon>
        <taxon>Fungi</taxon>
        <taxon>Dikarya</taxon>
        <taxon>Basidiomycota</taxon>
        <taxon>Agaricomycotina</taxon>
        <taxon>Agaricomycetes</taxon>
        <taxon>Agaricomycetidae</taxon>
        <taxon>Boletales</taxon>
        <taxon>Sclerodermatineae</taxon>
        <taxon>Pisolithaceae</taxon>
        <taxon>Pisolithus</taxon>
    </lineage>
</organism>
<dbReference type="Gene3D" id="1.10.510.10">
    <property type="entry name" value="Transferase(Phosphotransferase) domain 1"/>
    <property type="match status" value="1"/>
</dbReference>
<keyword evidence="2" id="KW-1185">Reference proteome</keyword>
<evidence type="ECO:0000313" key="1">
    <source>
        <dbReference type="EMBL" id="KIK11330.1"/>
    </source>
</evidence>
<dbReference type="STRING" id="765257.A0A0C9XG89"/>
<dbReference type="SUPFAM" id="SSF56112">
    <property type="entry name" value="Protein kinase-like (PK-like)"/>
    <property type="match status" value="1"/>
</dbReference>
<gene>
    <name evidence="1" type="ORF">PISMIDRAFT_45916</name>
</gene>
<dbReference type="AlphaFoldDB" id="A0A0C9XG89"/>
<evidence type="ECO:0000313" key="2">
    <source>
        <dbReference type="Proteomes" id="UP000054018"/>
    </source>
</evidence>
<proteinExistence type="predicted"/>
<sequence length="98" mass="10778">TIFIVDFRIARKYCDTDTGSHVPFHCTHSITGTPAFMSINSHLGAELGCHDDLESLAYVFIYCLHSSLPWLNESSNPCSISILGLKQKTSIETLCSGL</sequence>
<dbReference type="InterPro" id="IPR011009">
    <property type="entry name" value="Kinase-like_dom_sf"/>
</dbReference>
<evidence type="ECO:0008006" key="3">
    <source>
        <dbReference type="Google" id="ProtNLM"/>
    </source>
</evidence>
<dbReference type="EMBL" id="KN834242">
    <property type="protein sequence ID" value="KIK11330.1"/>
    <property type="molecule type" value="Genomic_DNA"/>
</dbReference>
<dbReference type="OrthoDB" id="5800476at2759"/>
<reference evidence="2" key="2">
    <citation type="submission" date="2015-01" db="EMBL/GenBank/DDBJ databases">
        <title>Evolutionary Origins and Diversification of the Mycorrhizal Mutualists.</title>
        <authorList>
            <consortium name="DOE Joint Genome Institute"/>
            <consortium name="Mycorrhizal Genomics Consortium"/>
            <person name="Kohler A."/>
            <person name="Kuo A."/>
            <person name="Nagy L.G."/>
            <person name="Floudas D."/>
            <person name="Copeland A."/>
            <person name="Barry K.W."/>
            <person name="Cichocki N."/>
            <person name="Veneault-Fourrey C."/>
            <person name="LaButti K."/>
            <person name="Lindquist E.A."/>
            <person name="Lipzen A."/>
            <person name="Lundell T."/>
            <person name="Morin E."/>
            <person name="Murat C."/>
            <person name="Riley R."/>
            <person name="Ohm R."/>
            <person name="Sun H."/>
            <person name="Tunlid A."/>
            <person name="Henrissat B."/>
            <person name="Grigoriev I.V."/>
            <person name="Hibbett D.S."/>
            <person name="Martin F."/>
        </authorList>
    </citation>
    <scope>NUCLEOTIDE SEQUENCE [LARGE SCALE GENOMIC DNA]</scope>
    <source>
        <strain evidence="2">441</strain>
    </source>
</reference>
<protein>
    <recommendedName>
        <fullName evidence="3">Non-specific serine/threonine protein kinase</fullName>
    </recommendedName>
</protein>
<feature type="non-terminal residue" evidence="1">
    <location>
        <position position="98"/>
    </location>
</feature>
<accession>A0A0C9XG89</accession>
<dbReference type="PANTHER" id="PTHR11909">
    <property type="entry name" value="CASEIN KINASE-RELATED"/>
    <property type="match status" value="1"/>
</dbReference>